<keyword evidence="5 6" id="KW-0472">Membrane</keyword>
<feature type="domain" description="MacB-like periplasmic core" evidence="8">
    <location>
        <begin position="20"/>
        <end position="238"/>
    </location>
</feature>
<dbReference type="STRING" id="652787.SAMN05216490_3699"/>
<dbReference type="Pfam" id="PF02687">
    <property type="entry name" value="FtsX"/>
    <property type="match status" value="2"/>
</dbReference>
<organism evidence="9 10">
    <name type="scientific">Mucilaginibacter mallensis</name>
    <dbReference type="NCBI Taxonomy" id="652787"/>
    <lineage>
        <taxon>Bacteria</taxon>
        <taxon>Pseudomonadati</taxon>
        <taxon>Bacteroidota</taxon>
        <taxon>Sphingobacteriia</taxon>
        <taxon>Sphingobacteriales</taxon>
        <taxon>Sphingobacteriaceae</taxon>
        <taxon>Mucilaginibacter</taxon>
    </lineage>
</organism>
<dbReference type="InterPro" id="IPR003838">
    <property type="entry name" value="ABC3_permease_C"/>
</dbReference>
<sequence>MIKNYFKIAWRSLWKKKAFSSLNIAGLTIGMAGAILIFAWIQNELSYDQFHTNKADLYKLWNKSVKNGDNPISCWDVTTAAVTPALQQFPEVKAVARVFWSTERLFNYGDKAITANGLDVEKPFLTMFSFPLLKGNPGHALDDIKNIVLTQQLAKKIFGNADPMDKLVRINDKDTYKVSGVMKDLPNNTQFDFEYLVSLAGNPLLKNDEKQWNSNSYNTYVQLQPGTSVEQFDKKIENIILKHDTSIAEQVFLHPISKWHLYSSFENGKIAGGKIETVRLMFVIACLILLIACINFMNMSTARSVKRAKEVGVRKVIGANRLALVKQFLTESILIAAIAGIFALIIVQLCLPSFNQLTDKQLFIDYSSPVLWSCIFGFILITGLLAGSYPAFFLSGFNPIKVLSGTFKSAVSFFSPRKLLVVIQFTVAIVLIIATLIIYKQIKYVQDRDNGYSRSDLVEHPINGDINKNYEALKNELISSGAVTAVCKTSTSVTMDGSTTSGLEWGNMDPSHRQVVFSQFATTGDFVKTVGLKMVEGRDINLVEYPADTMSVVINESTAKAIGFKNPVGQSIRAGGKPVAIVGVFKDFIIGSPYQPVGPMLVFGSKTWWYSAINFRLNPNKPVSADLKLAETIFKKYNPAYPFQYKFVDEKYNEKFHDEVRTGTLAAVFASLTIIISCLGLFGLATYMAESRSKEIGIRKVLGASVSSIIQLLTKEFVALVVIAIIIAVPIGWYAMNKWLLNYDYRIHISWPIFACSGLLAIAIAILTVSFQAGKAAIAKPVNSIKAE</sequence>
<feature type="transmembrane region" description="Helical" evidence="6">
    <location>
        <begin position="21"/>
        <end position="41"/>
    </location>
</feature>
<comment type="subcellular location">
    <subcellularLocation>
        <location evidence="1">Cell membrane</location>
        <topology evidence="1">Multi-pass membrane protein</topology>
    </subcellularLocation>
</comment>
<evidence type="ECO:0000256" key="3">
    <source>
        <dbReference type="ARBA" id="ARBA00022692"/>
    </source>
</evidence>
<dbReference type="RefSeq" id="WP_091376295.1">
    <property type="nucleotide sequence ID" value="NZ_LT629740.1"/>
</dbReference>
<dbReference type="AlphaFoldDB" id="A0A1H2ASW7"/>
<evidence type="ECO:0000256" key="6">
    <source>
        <dbReference type="SAM" id="Phobius"/>
    </source>
</evidence>
<dbReference type="Proteomes" id="UP000199679">
    <property type="component" value="Chromosome I"/>
</dbReference>
<keyword evidence="10" id="KW-1185">Reference proteome</keyword>
<dbReference type="EMBL" id="LT629740">
    <property type="protein sequence ID" value="SDT49003.1"/>
    <property type="molecule type" value="Genomic_DNA"/>
</dbReference>
<dbReference type="GO" id="GO:0005886">
    <property type="term" value="C:plasma membrane"/>
    <property type="evidence" value="ECO:0007669"/>
    <property type="project" value="UniProtKB-SubCell"/>
</dbReference>
<dbReference type="InterPro" id="IPR050250">
    <property type="entry name" value="Macrolide_Exporter_MacB"/>
</dbReference>
<keyword evidence="9" id="KW-0449">Lipoprotein</keyword>
<feature type="transmembrane region" description="Helical" evidence="6">
    <location>
        <begin position="278"/>
        <end position="297"/>
    </location>
</feature>
<evidence type="ECO:0000259" key="7">
    <source>
        <dbReference type="Pfam" id="PF02687"/>
    </source>
</evidence>
<dbReference type="InterPro" id="IPR025857">
    <property type="entry name" value="MacB_PCD"/>
</dbReference>
<evidence type="ECO:0000313" key="10">
    <source>
        <dbReference type="Proteomes" id="UP000199679"/>
    </source>
</evidence>
<feature type="transmembrane region" description="Helical" evidence="6">
    <location>
        <begin position="665"/>
        <end position="689"/>
    </location>
</feature>
<feature type="domain" description="MacB-like periplasmic core" evidence="8">
    <location>
        <begin position="429"/>
        <end position="618"/>
    </location>
</feature>
<name>A0A1H2ASW7_MUCMA</name>
<evidence type="ECO:0000259" key="8">
    <source>
        <dbReference type="Pfam" id="PF12704"/>
    </source>
</evidence>
<keyword evidence="2" id="KW-1003">Cell membrane</keyword>
<feature type="transmembrane region" description="Helical" evidence="6">
    <location>
        <begin position="748"/>
        <end position="771"/>
    </location>
</feature>
<evidence type="ECO:0000256" key="1">
    <source>
        <dbReference type="ARBA" id="ARBA00004651"/>
    </source>
</evidence>
<feature type="domain" description="ABC3 transporter permease C-terminal" evidence="7">
    <location>
        <begin position="668"/>
        <end position="774"/>
    </location>
</feature>
<feature type="transmembrane region" description="Helical" evidence="6">
    <location>
        <begin position="328"/>
        <end position="349"/>
    </location>
</feature>
<reference evidence="9 10" key="1">
    <citation type="submission" date="2016-10" db="EMBL/GenBank/DDBJ databases">
        <authorList>
            <person name="de Groot N.N."/>
        </authorList>
    </citation>
    <scope>NUCLEOTIDE SEQUENCE [LARGE SCALE GENOMIC DNA]</scope>
    <source>
        <strain evidence="9 10">MP1X4</strain>
    </source>
</reference>
<feature type="transmembrane region" description="Helical" evidence="6">
    <location>
        <begin position="419"/>
        <end position="439"/>
    </location>
</feature>
<dbReference type="PANTHER" id="PTHR30572">
    <property type="entry name" value="MEMBRANE COMPONENT OF TRANSPORTER-RELATED"/>
    <property type="match status" value="1"/>
</dbReference>
<accession>A0A1H2ASW7</accession>
<evidence type="ECO:0000256" key="5">
    <source>
        <dbReference type="ARBA" id="ARBA00023136"/>
    </source>
</evidence>
<evidence type="ECO:0000256" key="4">
    <source>
        <dbReference type="ARBA" id="ARBA00022989"/>
    </source>
</evidence>
<protein>
    <submittedName>
        <fullName evidence="9">ABC-type transport system, involved in lipoprotein release, permease component</fullName>
    </submittedName>
</protein>
<gene>
    <name evidence="9" type="ORF">SAMN05216490_3699</name>
</gene>
<keyword evidence="4 6" id="KW-1133">Transmembrane helix</keyword>
<evidence type="ECO:0000256" key="2">
    <source>
        <dbReference type="ARBA" id="ARBA00022475"/>
    </source>
</evidence>
<dbReference type="PANTHER" id="PTHR30572:SF18">
    <property type="entry name" value="ABC-TYPE MACROLIDE FAMILY EXPORT SYSTEM PERMEASE COMPONENT 2"/>
    <property type="match status" value="1"/>
</dbReference>
<dbReference type="GO" id="GO:0022857">
    <property type="term" value="F:transmembrane transporter activity"/>
    <property type="evidence" value="ECO:0007669"/>
    <property type="project" value="TreeGrafter"/>
</dbReference>
<evidence type="ECO:0000313" key="9">
    <source>
        <dbReference type="EMBL" id="SDT49003.1"/>
    </source>
</evidence>
<dbReference type="Pfam" id="PF12704">
    <property type="entry name" value="MacB_PCD"/>
    <property type="match status" value="2"/>
</dbReference>
<proteinExistence type="predicted"/>
<keyword evidence="3 6" id="KW-0812">Transmembrane</keyword>
<feature type="transmembrane region" description="Helical" evidence="6">
    <location>
        <begin position="717"/>
        <end position="736"/>
    </location>
</feature>
<dbReference type="OrthoDB" id="1451596at2"/>
<feature type="domain" description="ABC3 transporter permease C-terminal" evidence="7">
    <location>
        <begin position="283"/>
        <end position="399"/>
    </location>
</feature>
<feature type="transmembrane region" description="Helical" evidence="6">
    <location>
        <begin position="369"/>
        <end position="398"/>
    </location>
</feature>